<dbReference type="OrthoDB" id="64736at2759"/>
<dbReference type="EMBL" id="RQTK01000227">
    <property type="protein sequence ID" value="RUS83853.1"/>
    <property type="molecule type" value="Genomic_DNA"/>
</dbReference>
<dbReference type="GO" id="GO:0016787">
    <property type="term" value="F:hydrolase activity"/>
    <property type="evidence" value="ECO:0007669"/>
    <property type="project" value="UniProtKB-KW"/>
</dbReference>
<dbReference type="PANTHER" id="PTHR12872">
    <property type="entry name" value="ALPHA-N-ACETYLGLUCOSAMINIDASE"/>
    <property type="match status" value="1"/>
</dbReference>
<sequence>MKLLGLIPYITLLSVAVCIDFPQLQILKSWVKSDVQGKAAADLIRRQIGDRVSDFVIEIDQGIGPQDTFELSSLEDGRVRIVANGGVAVAMGFYHYLKYFCNGQRTWAGKQTELPAVLPVLKTAVKVSTPDRSVFICKMYIMMYQSYFIST</sequence>
<feature type="domain" description="Alpha-N-acetylglucosaminidase N-terminal" evidence="3">
    <location>
        <begin position="39"/>
        <end position="119"/>
    </location>
</feature>
<keyword evidence="1" id="KW-0378">Hydrolase</keyword>
<dbReference type="Proteomes" id="UP000271974">
    <property type="component" value="Unassembled WGS sequence"/>
</dbReference>
<accession>A0A433TQG2</accession>
<feature type="chain" id="PRO_5019104182" description="Alpha-N-acetylglucosaminidase N-terminal domain-containing protein" evidence="2">
    <location>
        <begin position="19"/>
        <end position="151"/>
    </location>
</feature>
<name>A0A433TQG2_ELYCH</name>
<dbReference type="Gene3D" id="3.30.379.10">
    <property type="entry name" value="Chitobiase/beta-hexosaminidase domain 2-like"/>
    <property type="match status" value="1"/>
</dbReference>
<dbReference type="InterPro" id="IPR029018">
    <property type="entry name" value="Hex-like_dom2"/>
</dbReference>
<keyword evidence="5" id="KW-1185">Reference proteome</keyword>
<dbReference type="AlphaFoldDB" id="A0A433TQG2"/>
<evidence type="ECO:0000313" key="5">
    <source>
        <dbReference type="Proteomes" id="UP000271974"/>
    </source>
</evidence>
<organism evidence="4 5">
    <name type="scientific">Elysia chlorotica</name>
    <name type="common">Eastern emerald elysia</name>
    <name type="synonym">Sea slug</name>
    <dbReference type="NCBI Taxonomy" id="188477"/>
    <lineage>
        <taxon>Eukaryota</taxon>
        <taxon>Metazoa</taxon>
        <taxon>Spiralia</taxon>
        <taxon>Lophotrochozoa</taxon>
        <taxon>Mollusca</taxon>
        <taxon>Gastropoda</taxon>
        <taxon>Heterobranchia</taxon>
        <taxon>Euthyneura</taxon>
        <taxon>Panpulmonata</taxon>
        <taxon>Sacoglossa</taxon>
        <taxon>Placobranchoidea</taxon>
        <taxon>Plakobranchidae</taxon>
        <taxon>Elysia</taxon>
    </lineage>
</organism>
<dbReference type="InterPro" id="IPR007781">
    <property type="entry name" value="NAGLU"/>
</dbReference>
<feature type="signal peptide" evidence="2">
    <location>
        <begin position="1"/>
        <end position="18"/>
    </location>
</feature>
<dbReference type="InterPro" id="IPR024240">
    <property type="entry name" value="NAGLU_N"/>
</dbReference>
<protein>
    <recommendedName>
        <fullName evidence="3">Alpha-N-acetylglucosaminidase N-terminal domain-containing protein</fullName>
    </recommendedName>
</protein>
<comment type="caution">
    <text evidence="4">The sequence shown here is derived from an EMBL/GenBank/DDBJ whole genome shotgun (WGS) entry which is preliminary data.</text>
</comment>
<evidence type="ECO:0000313" key="4">
    <source>
        <dbReference type="EMBL" id="RUS83853.1"/>
    </source>
</evidence>
<evidence type="ECO:0000256" key="1">
    <source>
        <dbReference type="ARBA" id="ARBA00022801"/>
    </source>
</evidence>
<gene>
    <name evidence="4" type="ORF">EGW08_008394</name>
</gene>
<dbReference type="Pfam" id="PF12971">
    <property type="entry name" value="NAGLU_N"/>
    <property type="match status" value="1"/>
</dbReference>
<dbReference type="STRING" id="188477.A0A433TQG2"/>
<evidence type="ECO:0000256" key="2">
    <source>
        <dbReference type="SAM" id="SignalP"/>
    </source>
</evidence>
<reference evidence="4 5" key="1">
    <citation type="submission" date="2019-01" db="EMBL/GenBank/DDBJ databases">
        <title>A draft genome assembly of the solar-powered sea slug Elysia chlorotica.</title>
        <authorList>
            <person name="Cai H."/>
            <person name="Li Q."/>
            <person name="Fang X."/>
            <person name="Li J."/>
            <person name="Curtis N.E."/>
            <person name="Altenburger A."/>
            <person name="Shibata T."/>
            <person name="Feng M."/>
            <person name="Maeda T."/>
            <person name="Schwartz J.A."/>
            <person name="Shigenobu S."/>
            <person name="Lundholm N."/>
            <person name="Nishiyama T."/>
            <person name="Yang H."/>
            <person name="Hasebe M."/>
            <person name="Li S."/>
            <person name="Pierce S.K."/>
            <person name="Wang J."/>
        </authorList>
    </citation>
    <scope>NUCLEOTIDE SEQUENCE [LARGE SCALE GENOMIC DNA]</scope>
    <source>
        <strain evidence="4">EC2010</strain>
        <tissue evidence="4">Whole organism of an adult</tissue>
    </source>
</reference>
<keyword evidence="2" id="KW-0732">Signal</keyword>
<evidence type="ECO:0000259" key="3">
    <source>
        <dbReference type="Pfam" id="PF12971"/>
    </source>
</evidence>
<dbReference type="PANTHER" id="PTHR12872:SF1">
    <property type="entry name" value="ALPHA-N-ACETYLGLUCOSAMINIDASE"/>
    <property type="match status" value="1"/>
</dbReference>
<proteinExistence type="predicted"/>